<comment type="caution">
    <text evidence="2">The sequence shown here is derived from an EMBL/GenBank/DDBJ whole genome shotgun (WGS) entry which is preliminary data.</text>
</comment>
<organism evidence="2 3">
    <name type="scientific">Champsocephalus gunnari</name>
    <name type="common">Mackerel icefish</name>
    <dbReference type="NCBI Taxonomy" id="52237"/>
    <lineage>
        <taxon>Eukaryota</taxon>
        <taxon>Metazoa</taxon>
        <taxon>Chordata</taxon>
        <taxon>Craniata</taxon>
        <taxon>Vertebrata</taxon>
        <taxon>Euteleostomi</taxon>
        <taxon>Actinopterygii</taxon>
        <taxon>Neopterygii</taxon>
        <taxon>Teleostei</taxon>
        <taxon>Neoteleostei</taxon>
        <taxon>Acanthomorphata</taxon>
        <taxon>Eupercaria</taxon>
        <taxon>Perciformes</taxon>
        <taxon>Notothenioidei</taxon>
        <taxon>Channichthyidae</taxon>
        <taxon>Champsocephalus</taxon>
    </lineage>
</organism>
<evidence type="ECO:0000256" key="1">
    <source>
        <dbReference type="SAM" id="MobiDB-lite"/>
    </source>
</evidence>
<reference evidence="2 3" key="1">
    <citation type="journal article" date="2023" name="Mol. Biol. Evol.">
        <title>Genomics of Secondarily Temperate Adaptation in the Only Non-Antarctic Icefish.</title>
        <authorList>
            <person name="Rivera-Colon A.G."/>
            <person name="Rayamajhi N."/>
            <person name="Minhas B.F."/>
            <person name="Madrigal G."/>
            <person name="Bilyk K.T."/>
            <person name="Yoon V."/>
            <person name="Hune M."/>
            <person name="Gregory S."/>
            <person name="Cheng C.H.C."/>
            <person name="Catchen J.M."/>
        </authorList>
    </citation>
    <scope>NUCLEOTIDE SEQUENCE [LARGE SCALE GENOMIC DNA]</scope>
    <source>
        <tissue evidence="2">White muscle</tissue>
    </source>
</reference>
<dbReference type="EMBL" id="JAURVH010001521">
    <property type="protein sequence ID" value="KAK5924399.1"/>
    <property type="molecule type" value="Genomic_DNA"/>
</dbReference>
<feature type="region of interest" description="Disordered" evidence="1">
    <location>
        <begin position="44"/>
        <end position="112"/>
    </location>
</feature>
<evidence type="ECO:0000313" key="2">
    <source>
        <dbReference type="EMBL" id="KAK5924399.1"/>
    </source>
</evidence>
<name>A0AAN8HU87_CHAGU</name>
<gene>
    <name evidence="2" type="ORF">CgunFtcFv8_001269</name>
</gene>
<feature type="compositionally biased region" description="Basic and acidic residues" evidence="1">
    <location>
        <begin position="1"/>
        <end position="10"/>
    </location>
</feature>
<accession>A0AAN8HU87</accession>
<sequence>MEMEMEKQPSEEESGVVAVEEASSASDAEIVQVLVGEQDLDGGWVFDSKNQTQKNRSCNRKSADDKVDMKEREDGMGEEALRGAGVPGSSCVTEEERRWGGKRKMQGGKTAV</sequence>
<protein>
    <submittedName>
        <fullName evidence="2">Uncharacterized protein</fullName>
    </submittedName>
</protein>
<keyword evidence="3" id="KW-1185">Reference proteome</keyword>
<proteinExistence type="predicted"/>
<feature type="compositionally biased region" description="Low complexity" evidence="1">
    <location>
        <begin position="15"/>
        <end position="26"/>
    </location>
</feature>
<feature type="compositionally biased region" description="Basic and acidic residues" evidence="1">
    <location>
        <begin position="61"/>
        <end position="81"/>
    </location>
</feature>
<dbReference type="Proteomes" id="UP001331515">
    <property type="component" value="Unassembled WGS sequence"/>
</dbReference>
<dbReference type="AlphaFoldDB" id="A0AAN8HU87"/>
<feature type="region of interest" description="Disordered" evidence="1">
    <location>
        <begin position="1"/>
        <end position="26"/>
    </location>
</feature>
<evidence type="ECO:0000313" key="3">
    <source>
        <dbReference type="Proteomes" id="UP001331515"/>
    </source>
</evidence>